<dbReference type="GO" id="GO:0005794">
    <property type="term" value="C:Golgi apparatus"/>
    <property type="evidence" value="ECO:0007669"/>
    <property type="project" value="TreeGrafter"/>
</dbReference>
<dbReference type="EMBL" id="CM017875">
    <property type="protein sequence ID" value="KAG1337880.1"/>
    <property type="molecule type" value="Genomic_DNA"/>
</dbReference>
<dbReference type="AlphaFoldDB" id="A0A8K0MZB0"/>
<feature type="region of interest" description="Disordered" evidence="1">
    <location>
        <begin position="1"/>
        <end position="84"/>
    </location>
</feature>
<accession>A0A8K0MZB0</accession>
<reference evidence="2" key="2">
    <citation type="submission" date="2019-07" db="EMBL/GenBank/DDBJ databases">
        <authorList>
            <person name="Yang Y."/>
            <person name="Bocs S."/>
            <person name="Baudouin L."/>
        </authorList>
    </citation>
    <scope>NUCLEOTIDE SEQUENCE</scope>
    <source>
        <tissue evidence="2">Spear leaf of Hainan Tall coconut</tissue>
    </source>
</reference>
<organism evidence="2 3">
    <name type="scientific">Cocos nucifera</name>
    <name type="common">Coconut palm</name>
    <dbReference type="NCBI Taxonomy" id="13894"/>
    <lineage>
        <taxon>Eukaryota</taxon>
        <taxon>Viridiplantae</taxon>
        <taxon>Streptophyta</taxon>
        <taxon>Embryophyta</taxon>
        <taxon>Tracheophyta</taxon>
        <taxon>Spermatophyta</taxon>
        <taxon>Magnoliopsida</taxon>
        <taxon>Liliopsida</taxon>
        <taxon>Arecaceae</taxon>
        <taxon>Arecoideae</taxon>
        <taxon>Cocoseae</taxon>
        <taxon>Attaleinae</taxon>
        <taxon>Cocos</taxon>
    </lineage>
</organism>
<feature type="compositionally biased region" description="Basic residues" evidence="1">
    <location>
        <begin position="63"/>
        <end position="72"/>
    </location>
</feature>
<dbReference type="PANTHER" id="PTHR33638">
    <property type="entry name" value="SELENOPROTEIN H"/>
    <property type="match status" value="1"/>
</dbReference>
<dbReference type="PANTHER" id="PTHR33638:SF1">
    <property type="entry name" value="SELENOPROTEIN H"/>
    <property type="match status" value="1"/>
</dbReference>
<reference evidence="2" key="1">
    <citation type="journal article" date="2017" name="Gigascience">
        <title>The genome draft of coconut (Cocos nucifera).</title>
        <authorList>
            <person name="Xiao Y."/>
            <person name="Xu P."/>
            <person name="Fan H."/>
            <person name="Baudouin L."/>
            <person name="Xia W."/>
            <person name="Bocs S."/>
            <person name="Xu J."/>
            <person name="Li Q."/>
            <person name="Guo A."/>
            <person name="Zhou L."/>
            <person name="Li J."/>
            <person name="Wu Y."/>
            <person name="Ma Z."/>
            <person name="Armero A."/>
            <person name="Issali A.E."/>
            <person name="Liu N."/>
            <person name="Peng M."/>
            <person name="Yang Y."/>
        </authorList>
    </citation>
    <scope>NUCLEOTIDE SEQUENCE</scope>
    <source>
        <tissue evidence="2">Spear leaf of Hainan Tall coconut</tissue>
    </source>
</reference>
<feature type="compositionally biased region" description="Basic and acidic residues" evidence="1">
    <location>
        <begin position="48"/>
        <end position="62"/>
    </location>
</feature>
<proteinExistence type="predicted"/>
<evidence type="ECO:0000256" key="1">
    <source>
        <dbReference type="SAM" id="MobiDB-lite"/>
    </source>
</evidence>
<dbReference type="OrthoDB" id="1933874at2759"/>
<protein>
    <submittedName>
        <fullName evidence="2">Selenoprotein H</fullName>
    </submittedName>
</protein>
<dbReference type="InterPro" id="IPR052674">
    <property type="entry name" value="SelWTH-like"/>
</dbReference>
<evidence type="ECO:0000313" key="2">
    <source>
        <dbReference type="EMBL" id="KAG1337880.1"/>
    </source>
</evidence>
<gene>
    <name evidence="2" type="ORF">COCNU_04G001860</name>
</gene>
<dbReference type="Proteomes" id="UP000797356">
    <property type="component" value="Chromosome 4"/>
</dbReference>
<comment type="caution">
    <text evidence="2">The sequence shown here is derived from an EMBL/GenBank/DDBJ whole genome shotgun (WGS) entry which is preliminary data.</text>
</comment>
<evidence type="ECO:0000313" key="3">
    <source>
        <dbReference type="Proteomes" id="UP000797356"/>
    </source>
</evidence>
<name>A0A8K0MZB0_COCNU</name>
<keyword evidence="3" id="KW-1185">Reference proteome</keyword>
<sequence length="178" mass="19024">MAPKRKERKNPAPAPTLSPRKTRSATAGKRIAPPPAPATSPAKKKAKLAAEKRKNEVSDGKKGKGSRLKGKGRVSSDEAPVAPPTAATAVADGASSKTIIVEACKQCNSFKTRANMVKEGLEKAVPSISVSVNPEKNSILVFIIQKGNQVNAFYFHPCSLLDPYYGPAFDFESIIYMN</sequence>